<dbReference type="RefSeq" id="WP_305945217.1">
    <property type="nucleotide sequence ID" value="NZ_JAUZVY010000003.1"/>
</dbReference>
<gene>
    <name evidence="1" type="ORF">Q3O59_08720</name>
</gene>
<organism evidence="1 2">
    <name type="scientific">Alkalimonas delamerensis</name>
    <dbReference type="NCBI Taxonomy" id="265981"/>
    <lineage>
        <taxon>Bacteria</taxon>
        <taxon>Pseudomonadati</taxon>
        <taxon>Pseudomonadota</taxon>
        <taxon>Gammaproteobacteria</taxon>
        <taxon>Alkalimonas</taxon>
    </lineage>
</organism>
<evidence type="ECO:0000313" key="1">
    <source>
        <dbReference type="EMBL" id="MDP4529111.1"/>
    </source>
</evidence>
<reference evidence="1 2" key="1">
    <citation type="submission" date="2023-08" db="EMBL/GenBank/DDBJ databases">
        <authorList>
            <person name="Joshi A."/>
            <person name="Thite S."/>
        </authorList>
    </citation>
    <scope>NUCLEOTIDE SEQUENCE [LARGE SCALE GENOMIC DNA]</scope>
    <source>
        <strain evidence="1 2">1E1</strain>
    </source>
</reference>
<evidence type="ECO:0008006" key="3">
    <source>
        <dbReference type="Google" id="ProtNLM"/>
    </source>
</evidence>
<accession>A0ABT9GQ83</accession>
<sequence>MKEGAILRYGTSPGLAMRKTASRLQPKTTSMPFHHISRKKHLFAWLALLLTNAATAAPPKAEQTLVFSHGGHPFVIQTLNPILQRIYHSLGYEIEFIKADGIRALSLFEQGLVDGDSSRTQFWLQQYNAELPKIQLDVIQIRLYCSQGVPCTTTVLQDPRALVVVPMQQANFSIYPLEIKAQLYFVSGFSAATQMLYQQRTHYLLWGEGALLAPPNQEGLQQSEVILGKFPNFHILQEQHRALLEKVQPLLAQELAKL</sequence>
<dbReference type="Proteomes" id="UP001236258">
    <property type="component" value="Unassembled WGS sequence"/>
</dbReference>
<proteinExistence type="predicted"/>
<dbReference type="EMBL" id="JAUZVY010000003">
    <property type="protein sequence ID" value="MDP4529111.1"/>
    <property type="molecule type" value="Genomic_DNA"/>
</dbReference>
<evidence type="ECO:0000313" key="2">
    <source>
        <dbReference type="Proteomes" id="UP001236258"/>
    </source>
</evidence>
<protein>
    <recommendedName>
        <fullName evidence="3">Extracellular solute-binding protein, family 3</fullName>
    </recommendedName>
</protein>
<keyword evidence="2" id="KW-1185">Reference proteome</keyword>
<comment type="caution">
    <text evidence="1">The sequence shown here is derived from an EMBL/GenBank/DDBJ whole genome shotgun (WGS) entry which is preliminary data.</text>
</comment>
<name>A0ABT9GQ83_9GAMM</name>